<dbReference type="InterPro" id="IPR028082">
    <property type="entry name" value="Peripla_BP_I"/>
</dbReference>
<dbReference type="InterPro" id="IPR039570">
    <property type="entry name" value="AmiC_PBP1"/>
</dbReference>
<dbReference type="Proteomes" id="UP001239167">
    <property type="component" value="Unassembled WGS sequence"/>
</dbReference>
<dbReference type="RefSeq" id="WP_307223181.1">
    <property type="nucleotide sequence ID" value="NZ_CP116940.1"/>
</dbReference>
<evidence type="ECO:0000256" key="1">
    <source>
        <dbReference type="SAM" id="SignalP"/>
    </source>
</evidence>
<keyword evidence="1" id="KW-0732">Signal</keyword>
<keyword evidence="3" id="KW-1185">Reference proteome</keyword>
<dbReference type="CDD" id="cd06357">
    <property type="entry name" value="PBP1_AmiC"/>
    <property type="match status" value="1"/>
</dbReference>
<feature type="chain" id="PRO_5045959766" evidence="1">
    <location>
        <begin position="19"/>
        <end position="392"/>
    </location>
</feature>
<dbReference type="EMBL" id="JAUSUE010000004">
    <property type="protein sequence ID" value="MDQ0203198.1"/>
    <property type="molecule type" value="Genomic_DNA"/>
</dbReference>
<feature type="signal peptide" evidence="1">
    <location>
        <begin position="1"/>
        <end position="18"/>
    </location>
</feature>
<comment type="caution">
    <text evidence="2">The sequence shown here is derived from an EMBL/GenBank/DDBJ whole genome shotgun (WGS) entry which is preliminary data.</text>
</comment>
<evidence type="ECO:0000313" key="2">
    <source>
        <dbReference type="EMBL" id="MDQ0203198.1"/>
    </source>
</evidence>
<proteinExistence type="predicted"/>
<gene>
    <name evidence="2" type="ORF">J2S01_000905</name>
</gene>
<organism evidence="2 3">
    <name type="scientific">Pectinatus haikarae</name>
    <dbReference type="NCBI Taxonomy" id="349096"/>
    <lineage>
        <taxon>Bacteria</taxon>
        <taxon>Bacillati</taxon>
        <taxon>Bacillota</taxon>
        <taxon>Negativicutes</taxon>
        <taxon>Selenomonadales</taxon>
        <taxon>Selenomonadaceae</taxon>
        <taxon>Pectinatus</taxon>
    </lineage>
</organism>
<dbReference type="PROSITE" id="PS51257">
    <property type="entry name" value="PROKAR_LIPOPROTEIN"/>
    <property type="match status" value="1"/>
</dbReference>
<dbReference type="Pfam" id="PF13433">
    <property type="entry name" value="Peripla_BP_5"/>
    <property type="match status" value="1"/>
</dbReference>
<evidence type="ECO:0000313" key="3">
    <source>
        <dbReference type="Proteomes" id="UP001239167"/>
    </source>
</evidence>
<reference evidence="2 3" key="1">
    <citation type="submission" date="2023-07" db="EMBL/GenBank/DDBJ databases">
        <title>Genomic Encyclopedia of Type Strains, Phase IV (KMG-IV): sequencing the most valuable type-strain genomes for metagenomic binning, comparative biology and taxonomic classification.</title>
        <authorList>
            <person name="Goeker M."/>
        </authorList>
    </citation>
    <scope>NUCLEOTIDE SEQUENCE [LARGE SCALE GENOMIC DNA]</scope>
    <source>
        <strain evidence="2 3">DSM 16980</strain>
    </source>
</reference>
<dbReference type="PANTHER" id="PTHR47628">
    <property type="match status" value="1"/>
</dbReference>
<dbReference type="Gene3D" id="3.40.50.2300">
    <property type="match status" value="2"/>
</dbReference>
<protein>
    <submittedName>
        <fullName evidence="2">ABC-type branched-subunit amino acid transport system substrate-binding protein</fullName>
    </submittedName>
</protein>
<dbReference type="PRINTS" id="PR00337">
    <property type="entry name" value="LEUILEVALBP"/>
</dbReference>
<dbReference type="InterPro" id="IPR000709">
    <property type="entry name" value="Leu_Ile_Val-bd"/>
</dbReference>
<dbReference type="PANTHER" id="PTHR47628:SF1">
    <property type="entry name" value="ALIPHATIC AMIDASE EXPRESSION-REGULATING PROTEIN"/>
    <property type="match status" value="1"/>
</dbReference>
<name>A0ABT9Y5U3_9FIRM</name>
<accession>A0ABT9Y5U3</accession>
<dbReference type="SUPFAM" id="SSF53822">
    <property type="entry name" value="Periplasmic binding protein-like I"/>
    <property type="match status" value="1"/>
</dbReference>
<sequence length="392" mass="42170">MKKFLFLLLAASLSLFFAGCTGPGKSDDGKSSLGDNIKIGVLYSTTGPFSISETPMANSAKMAIEEINANGGINGKKIEPIYMDYASDPNLAAQKAQELIMKDGVTAIVGTNSSATRLAVIPTIEQNDSLLIYNTFYEGEKPSNNVLYTNSVPSQQIEAYIPWIIKNLGKKIFFVGSDYEFPKKSIAYAKKIAEENGGEIVGEEYVPITYTDFSSVINKIKEAKPDVVFSGVAGNGAVPFYKQYSQYGLDPKQLPICAIATSEATVKGIGESAIGTYSSFDYFNTIDTPANKEFIEKYEAEFGTDTTVTNQAEGAYHGVYMLAAAIAKANSGAAADIIKAASGLKIDTPAGEIKMDETNHHAWLNSYIGKVNSNLTFDIVNKSDGLVKPIVE</sequence>